<gene>
    <name evidence="2" type="ORF">KAR29_02455</name>
</gene>
<dbReference type="Pfam" id="PF01966">
    <property type="entry name" value="HD"/>
    <property type="match status" value="1"/>
</dbReference>
<dbReference type="SUPFAM" id="SSF109604">
    <property type="entry name" value="HD-domain/PDEase-like"/>
    <property type="match status" value="1"/>
</dbReference>
<organism evidence="2 3">
    <name type="scientific">Aminithiophilus ramosus</name>
    <dbReference type="NCBI Taxonomy" id="3029084"/>
    <lineage>
        <taxon>Bacteria</taxon>
        <taxon>Thermotogati</taxon>
        <taxon>Synergistota</taxon>
        <taxon>Synergistia</taxon>
        <taxon>Synergistales</taxon>
        <taxon>Aminithiophilaceae</taxon>
        <taxon>Aminithiophilus</taxon>
    </lineage>
</organism>
<dbReference type="RefSeq" id="WP_274374069.1">
    <property type="nucleotide sequence ID" value="NZ_CP072943.1"/>
</dbReference>
<dbReference type="EMBL" id="CP072943">
    <property type="protein sequence ID" value="QTX32812.1"/>
    <property type="molecule type" value="Genomic_DNA"/>
</dbReference>
<reference evidence="3" key="1">
    <citation type="submission" date="2021-04" db="EMBL/GenBank/DDBJ databases">
        <title>A novel Synergistetes isolate from a pyrite-forming mixed culture.</title>
        <authorList>
            <person name="Bunk B."/>
            <person name="Sproer C."/>
            <person name="Spring S."/>
            <person name="Pester M."/>
        </authorList>
    </citation>
    <scope>NUCLEOTIDE SEQUENCE [LARGE SCALE GENOMIC DNA]</scope>
    <source>
        <strain evidence="3">J.5.4.2-T.3.5.2</strain>
    </source>
</reference>
<dbReference type="InterPro" id="IPR006674">
    <property type="entry name" value="HD_domain"/>
</dbReference>
<dbReference type="Gene3D" id="1.10.3210.10">
    <property type="entry name" value="Hypothetical protein af1432"/>
    <property type="match status" value="1"/>
</dbReference>
<dbReference type="KEGG" id="aram:KAR29_02455"/>
<evidence type="ECO:0000313" key="2">
    <source>
        <dbReference type="EMBL" id="QTX32812.1"/>
    </source>
</evidence>
<accession>A0A9Q7ANR3</accession>
<protein>
    <submittedName>
        <fullName evidence="2">HDIG domain-containing protein</fullName>
    </submittedName>
</protein>
<dbReference type="PANTHER" id="PTHR38659">
    <property type="entry name" value="METAL-DEPENDENT PHOSPHOHYDROLASE"/>
    <property type="match status" value="1"/>
</dbReference>
<dbReference type="PANTHER" id="PTHR38659:SF2">
    <property type="entry name" value="HDIG DOMAIN PROTEIN"/>
    <property type="match status" value="1"/>
</dbReference>
<dbReference type="InterPro" id="IPR006675">
    <property type="entry name" value="HDIG_dom"/>
</dbReference>
<evidence type="ECO:0000259" key="1">
    <source>
        <dbReference type="Pfam" id="PF01966"/>
    </source>
</evidence>
<dbReference type="Proteomes" id="UP000671879">
    <property type="component" value="Chromosome"/>
</dbReference>
<feature type="domain" description="HD" evidence="1">
    <location>
        <begin position="23"/>
        <end position="112"/>
    </location>
</feature>
<dbReference type="NCBIfam" id="TIGR00277">
    <property type="entry name" value="HDIG"/>
    <property type="match status" value="1"/>
</dbReference>
<evidence type="ECO:0000313" key="3">
    <source>
        <dbReference type="Proteomes" id="UP000671879"/>
    </source>
</evidence>
<name>A0A9Q7ANR3_9BACT</name>
<proteinExistence type="predicted"/>
<dbReference type="AlphaFoldDB" id="A0A9Q7ANR3"/>
<sequence length="191" mass="21055">MTLTREKALELLQRHNNDESHIRHGLAVEAAMAHFASLYGGDRDDWAMAGLLHDLDWEQTESDVASHGTVGASLLEAEGAPAWLCRAVMAHAADMSGVRPETDLEKVLFTVDEMTGFVTAVALVRPSRSLQDLELKSVKKKWKDKAFARGVDRDVVARGAAMLDKPLDWIIEETLVALRPVEREIGLGETV</sequence>
<keyword evidence="3" id="KW-1185">Reference proteome</keyword>